<evidence type="ECO:0000256" key="3">
    <source>
        <dbReference type="ARBA" id="ARBA00017959"/>
    </source>
</evidence>
<dbReference type="OrthoDB" id="9812949at2"/>
<dbReference type="GO" id="GO:0006419">
    <property type="term" value="P:alanyl-tRNA aminoacylation"/>
    <property type="evidence" value="ECO:0007669"/>
    <property type="project" value="InterPro"/>
</dbReference>
<evidence type="ECO:0000259" key="7">
    <source>
        <dbReference type="PROSITE" id="PS50860"/>
    </source>
</evidence>
<comment type="subcellular location">
    <subcellularLocation>
        <location evidence="2">Cytoplasm</location>
    </subcellularLocation>
</comment>
<evidence type="ECO:0000256" key="2">
    <source>
        <dbReference type="ARBA" id="ARBA00004496"/>
    </source>
</evidence>
<dbReference type="InterPro" id="IPR018163">
    <property type="entry name" value="Thr/Ala-tRNA-synth_IIc_edit"/>
</dbReference>
<dbReference type="SMART" id="SM00863">
    <property type="entry name" value="tRNA_SAD"/>
    <property type="match status" value="1"/>
</dbReference>
<proteinExistence type="predicted"/>
<dbReference type="GO" id="GO:0003676">
    <property type="term" value="F:nucleic acid binding"/>
    <property type="evidence" value="ECO:0007669"/>
    <property type="project" value="InterPro"/>
</dbReference>
<evidence type="ECO:0000256" key="5">
    <source>
        <dbReference type="ARBA" id="ARBA00022833"/>
    </source>
</evidence>
<keyword evidence="5" id="KW-0862">Zinc</keyword>
<evidence type="ECO:0000256" key="4">
    <source>
        <dbReference type="ARBA" id="ARBA00022723"/>
    </source>
</evidence>
<feature type="domain" description="Alanyl-transfer RNA synthetases family profile" evidence="7">
    <location>
        <begin position="1"/>
        <end position="245"/>
    </location>
</feature>
<dbReference type="Gene3D" id="2.40.30.130">
    <property type="match status" value="1"/>
</dbReference>
<dbReference type="SUPFAM" id="SSF55186">
    <property type="entry name" value="ThrRS/AlaRS common domain"/>
    <property type="match status" value="1"/>
</dbReference>
<comment type="caution">
    <text evidence="8">The sequence shown here is derived from an EMBL/GenBank/DDBJ whole genome shotgun (WGS) entry which is preliminary data.</text>
</comment>
<dbReference type="InterPro" id="IPR051335">
    <property type="entry name" value="Alanyl-tRNA_Editing_Enzymes"/>
</dbReference>
<dbReference type="Gene3D" id="3.30.980.10">
    <property type="entry name" value="Threonyl-trna Synthetase, Chain A, domain 2"/>
    <property type="match status" value="1"/>
</dbReference>
<organism evidence="8 9">
    <name type="scientific">Maritalea mobilis</name>
    <dbReference type="NCBI Taxonomy" id="483324"/>
    <lineage>
        <taxon>Bacteria</taxon>
        <taxon>Pseudomonadati</taxon>
        <taxon>Pseudomonadota</taxon>
        <taxon>Alphaproteobacteria</taxon>
        <taxon>Hyphomicrobiales</taxon>
        <taxon>Devosiaceae</taxon>
        <taxon>Maritalea</taxon>
    </lineage>
</organism>
<dbReference type="Proteomes" id="UP000295391">
    <property type="component" value="Unassembled WGS sequence"/>
</dbReference>
<evidence type="ECO:0000313" key="9">
    <source>
        <dbReference type="Proteomes" id="UP000295391"/>
    </source>
</evidence>
<keyword evidence="9" id="KW-1185">Reference proteome</keyword>
<dbReference type="InterPro" id="IPR009000">
    <property type="entry name" value="Transl_B-barrel_sf"/>
</dbReference>
<dbReference type="InterPro" id="IPR018165">
    <property type="entry name" value="Ala-tRNA-synth_IIc_core"/>
</dbReference>
<dbReference type="GO" id="GO:0005524">
    <property type="term" value="F:ATP binding"/>
    <property type="evidence" value="ECO:0007669"/>
    <property type="project" value="InterPro"/>
</dbReference>
<evidence type="ECO:0000256" key="1">
    <source>
        <dbReference type="ARBA" id="ARBA00001947"/>
    </source>
</evidence>
<gene>
    <name evidence="8" type="ORF">ATL17_0189</name>
</gene>
<keyword evidence="4" id="KW-0479">Metal-binding</keyword>
<dbReference type="Pfam" id="PF07973">
    <property type="entry name" value="tRNA_SAD"/>
    <property type="match status" value="1"/>
</dbReference>
<protein>
    <recommendedName>
        <fullName evidence="3">Alanine--tRNA ligase</fullName>
    </recommendedName>
    <alternativeName>
        <fullName evidence="6">Alanyl-tRNA synthetase</fullName>
    </alternativeName>
</protein>
<sequence>MTQTDFLFREDAYLTTAAATISFINEDGGIILDRSNFYATSGGQPGDNGFLERENGDKIAITTCVHPDGDKTQCLLVPESAEHGLQPGEQITAHIDWDNRYKFMRMHTALHLLSVVIPLPVTGGSIGAAKSRLDFQMPEPPEDKDALAEQLNALIERNLDVREEWISEEELEANPDLVKTMSVKPPSGQGKIRMIRILDGDQTIDWQPCGGTHVANTEEIGRMRLGKVEKKGKQNRRVAIHFADE</sequence>
<dbReference type="PROSITE" id="PS50860">
    <property type="entry name" value="AA_TRNA_LIGASE_II_ALA"/>
    <property type="match status" value="1"/>
</dbReference>
<reference evidence="8 9" key="1">
    <citation type="submission" date="2019-03" db="EMBL/GenBank/DDBJ databases">
        <title>Genomic Encyclopedia of Type Strains, Phase III (KMG-III): the genomes of soil and plant-associated and newly described type strains.</title>
        <authorList>
            <person name="Whitman W."/>
        </authorList>
    </citation>
    <scope>NUCLEOTIDE SEQUENCE [LARGE SCALE GENOMIC DNA]</scope>
    <source>
        <strain evidence="8 9">CGMCC 1.7002</strain>
    </source>
</reference>
<evidence type="ECO:0000313" key="8">
    <source>
        <dbReference type="EMBL" id="TDQ66200.1"/>
    </source>
</evidence>
<dbReference type="EMBL" id="SNYR01000001">
    <property type="protein sequence ID" value="TDQ66200.1"/>
    <property type="molecule type" value="Genomic_DNA"/>
</dbReference>
<dbReference type="AlphaFoldDB" id="A0A4R6VUD3"/>
<dbReference type="GO" id="GO:0046872">
    <property type="term" value="F:metal ion binding"/>
    <property type="evidence" value="ECO:0007669"/>
    <property type="project" value="UniProtKB-KW"/>
</dbReference>
<accession>A0A4R6VUD3</accession>
<dbReference type="GO" id="GO:0002161">
    <property type="term" value="F:aminoacyl-tRNA deacylase activity"/>
    <property type="evidence" value="ECO:0007669"/>
    <property type="project" value="UniProtKB-ARBA"/>
</dbReference>
<dbReference type="PANTHER" id="PTHR43462:SF1">
    <property type="entry name" value="ALANYL-TRNA EDITING PROTEIN AARSD1"/>
    <property type="match status" value="1"/>
</dbReference>
<dbReference type="GO" id="GO:0004813">
    <property type="term" value="F:alanine-tRNA ligase activity"/>
    <property type="evidence" value="ECO:0007669"/>
    <property type="project" value="InterPro"/>
</dbReference>
<dbReference type="InterPro" id="IPR018164">
    <property type="entry name" value="Ala-tRNA-synth_IIc_N"/>
</dbReference>
<comment type="cofactor">
    <cofactor evidence="1">
        <name>Zn(2+)</name>
        <dbReference type="ChEBI" id="CHEBI:29105"/>
    </cofactor>
</comment>
<dbReference type="SUPFAM" id="SSF50447">
    <property type="entry name" value="Translation proteins"/>
    <property type="match status" value="1"/>
</dbReference>
<dbReference type="RefSeq" id="WP_133570914.1">
    <property type="nucleotide sequence ID" value="NZ_SNYR01000001.1"/>
</dbReference>
<name>A0A4R6VUD3_9HYPH</name>
<dbReference type="PANTHER" id="PTHR43462">
    <property type="entry name" value="ALANYL-TRNA EDITING PROTEIN"/>
    <property type="match status" value="1"/>
</dbReference>
<dbReference type="GO" id="GO:0005737">
    <property type="term" value="C:cytoplasm"/>
    <property type="evidence" value="ECO:0007669"/>
    <property type="project" value="UniProtKB-SubCell"/>
</dbReference>
<dbReference type="InterPro" id="IPR012947">
    <property type="entry name" value="tRNA_SAD"/>
</dbReference>
<dbReference type="Pfam" id="PF01411">
    <property type="entry name" value="tRNA-synt_2c"/>
    <property type="match status" value="1"/>
</dbReference>
<evidence type="ECO:0000256" key="6">
    <source>
        <dbReference type="ARBA" id="ARBA00032577"/>
    </source>
</evidence>